<gene>
    <name evidence="7" type="ORF">F4560_001021</name>
</gene>
<dbReference type="Proteomes" id="UP000552097">
    <property type="component" value="Unassembled WGS sequence"/>
</dbReference>
<evidence type="ECO:0000313" key="7">
    <source>
        <dbReference type="EMBL" id="MBB5801253.1"/>
    </source>
</evidence>
<evidence type="ECO:0000256" key="4">
    <source>
        <dbReference type="SAM" id="MobiDB-lite"/>
    </source>
</evidence>
<dbReference type="SUPFAM" id="SSF46785">
    <property type="entry name" value="Winged helix' DNA-binding domain"/>
    <property type="match status" value="1"/>
</dbReference>
<dbReference type="Pfam" id="PF00027">
    <property type="entry name" value="cNMP_binding"/>
    <property type="match status" value="1"/>
</dbReference>
<keyword evidence="8" id="KW-1185">Reference proteome</keyword>
<protein>
    <submittedName>
        <fullName evidence="7">CRP-like cAMP-binding protein</fullName>
    </submittedName>
</protein>
<dbReference type="InterPro" id="IPR036390">
    <property type="entry name" value="WH_DNA-bd_sf"/>
</dbReference>
<dbReference type="PROSITE" id="PS51063">
    <property type="entry name" value="HTH_CRP_2"/>
    <property type="match status" value="1"/>
</dbReference>
<dbReference type="InterPro" id="IPR012318">
    <property type="entry name" value="HTH_CRP"/>
</dbReference>
<dbReference type="InterPro" id="IPR018490">
    <property type="entry name" value="cNMP-bd_dom_sf"/>
</dbReference>
<accession>A0A7W9LZ19</accession>
<dbReference type="SMART" id="SM00419">
    <property type="entry name" value="HTH_CRP"/>
    <property type="match status" value="1"/>
</dbReference>
<feature type="region of interest" description="Disordered" evidence="4">
    <location>
        <begin position="77"/>
        <end position="128"/>
    </location>
</feature>
<evidence type="ECO:0000259" key="6">
    <source>
        <dbReference type="PROSITE" id="PS51063"/>
    </source>
</evidence>
<organism evidence="7 8">
    <name type="scientific">Saccharothrix ecbatanensis</name>
    <dbReference type="NCBI Taxonomy" id="1105145"/>
    <lineage>
        <taxon>Bacteria</taxon>
        <taxon>Bacillati</taxon>
        <taxon>Actinomycetota</taxon>
        <taxon>Actinomycetes</taxon>
        <taxon>Pseudonocardiales</taxon>
        <taxon>Pseudonocardiaceae</taxon>
        <taxon>Saccharothrix</taxon>
    </lineage>
</organism>
<keyword evidence="1" id="KW-0805">Transcription regulation</keyword>
<dbReference type="PANTHER" id="PTHR24567">
    <property type="entry name" value="CRP FAMILY TRANSCRIPTIONAL REGULATORY PROTEIN"/>
    <property type="match status" value="1"/>
</dbReference>
<dbReference type="InterPro" id="IPR000595">
    <property type="entry name" value="cNMP-bd_dom"/>
</dbReference>
<comment type="caution">
    <text evidence="7">The sequence shown here is derived from an EMBL/GenBank/DDBJ whole genome shotgun (WGS) entry which is preliminary data.</text>
</comment>
<dbReference type="Pfam" id="PF13545">
    <property type="entry name" value="HTH_Crp_2"/>
    <property type="match status" value="1"/>
</dbReference>
<dbReference type="PROSITE" id="PS50042">
    <property type="entry name" value="CNMP_BINDING_3"/>
    <property type="match status" value="1"/>
</dbReference>
<dbReference type="InterPro" id="IPR014710">
    <property type="entry name" value="RmlC-like_jellyroll"/>
</dbReference>
<dbReference type="Gene3D" id="2.60.120.10">
    <property type="entry name" value="Jelly Rolls"/>
    <property type="match status" value="1"/>
</dbReference>
<dbReference type="EMBL" id="JACHMO010000001">
    <property type="protein sequence ID" value="MBB5801253.1"/>
    <property type="molecule type" value="Genomic_DNA"/>
</dbReference>
<feature type="compositionally biased region" description="Basic and acidic residues" evidence="4">
    <location>
        <begin position="98"/>
        <end position="114"/>
    </location>
</feature>
<keyword evidence="2" id="KW-0238">DNA-binding</keyword>
<dbReference type="AlphaFoldDB" id="A0A7W9LZ19"/>
<dbReference type="InterPro" id="IPR050397">
    <property type="entry name" value="Env_Response_Regulators"/>
</dbReference>
<keyword evidence="3" id="KW-0804">Transcription</keyword>
<evidence type="ECO:0000313" key="8">
    <source>
        <dbReference type="Proteomes" id="UP000552097"/>
    </source>
</evidence>
<evidence type="ECO:0000259" key="5">
    <source>
        <dbReference type="PROSITE" id="PS50042"/>
    </source>
</evidence>
<evidence type="ECO:0000256" key="2">
    <source>
        <dbReference type="ARBA" id="ARBA00023125"/>
    </source>
</evidence>
<dbReference type="SMART" id="SM00100">
    <property type="entry name" value="cNMP"/>
    <property type="match status" value="1"/>
</dbReference>
<name>A0A7W9LZ19_9PSEU</name>
<feature type="domain" description="HTH crp-type" evidence="6">
    <location>
        <begin position="265"/>
        <end position="334"/>
    </location>
</feature>
<evidence type="ECO:0000256" key="3">
    <source>
        <dbReference type="ARBA" id="ARBA00023163"/>
    </source>
</evidence>
<dbReference type="RefSeq" id="WP_184916849.1">
    <property type="nucleotide sequence ID" value="NZ_JACHMO010000001.1"/>
</dbReference>
<reference evidence="7 8" key="1">
    <citation type="submission" date="2020-08" db="EMBL/GenBank/DDBJ databases">
        <title>Sequencing the genomes of 1000 actinobacteria strains.</title>
        <authorList>
            <person name="Klenk H.-P."/>
        </authorList>
    </citation>
    <scope>NUCLEOTIDE SEQUENCE [LARGE SCALE GENOMIC DNA]</scope>
    <source>
        <strain evidence="7 8">DSM 45486</strain>
    </source>
</reference>
<evidence type="ECO:0000256" key="1">
    <source>
        <dbReference type="ARBA" id="ARBA00023015"/>
    </source>
</evidence>
<dbReference type="GO" id="GO:0003700">
    <property type="term" value="F:DNA-binding transcription factor activity"/>
    <property type="evidence" value="ECO:0007669"/>
    <property type="project" value="TreeGrafter"/>
</dbReference>
<dbReference type="PANTHER" id="PTHR24567:SF68">
    <property type="entry name" value="DNA-BINDING TRANSCRIPTIONAL DUAL REGULATOR CRP"/>
    <property type="match status" value="1"/>
</dbReference>
<sequence length="341" mass="36370">MARDSVGRRLLAALADSTTAFGPAVVSDSADAGCGRRFLAALTDTTPAFAAGQNPDSYTPGPQTLSPEDIHAVKADRTSTGTAASVIETPSHPTALHHTSERASARNDDAEDARLSSTPARSGYEEPNPPRFWELLDPAGHALLNSVGTVRTFDPGDVVYRQDERSRHVLVIRTGLLRVTTTSSSGHEKVLAVRGPGDILGERSAVDGGPHSATARALGQMSALLIPAERFAELCHRQPPIAWAVLSVLVSRQRDLTRQRTQLSGTATQRVATVLFDLASQRAANSSGVAALSQGELASIAGTSRESLVRVLRSLRKQGIVRTSRHRIDILDPDRLYELIG</sequence>
<dbReference type="GO" id="GO:0005829">
    <property type="term" value="C:cytosol"/>
    <property type="evidence" value="ECO:0007669"/>
    <property type="project" value="TreeGrafter"/>
</dbReference>
<dbReference type="CDD" id="cd00038">
    <property type="entry name" value="CAP_ED"/>
    <property type="match status" value="1"/>
</dbReference>
<feature type="domain" description="Cyclic nucleotide-binding" evidence="5">
    <location>
        <begin position="132"/>
        <end position="234"/>
    </location>
</feature>
<proteinExistence type="predicted"/>
<dbReference type="GO" id="GO:0003677">
    <property type="term" value="F:DNA binding"/>
    <property type="evidence" value="ECO:0007669"/>
    <property type="project" value="UniProtKB-KW"/>
</dbReference>
<dbReference type="SUPFAM" id="SSF51206">
    <property type="entry name" value="cAMP-binding domain-like"/>
    <property type="match status" value="1"/>
</dbReference>